<sequence length="295" mass="32884">MEMNCAECGSVIRASNKSGEPDYVECSACNVKLHPVCSKLSASELKVFALKKAIRLRYCCDKCEAATDHGDLKTFLARLNRKIEFLQASNDTLLKEVQELRNNGNLESGPNSLSSNFEEMYDEIIDREKRSYNLILFGVDEGQENVSTQQRLIDDKQAAKTILTAIIDIDIGEFSTMRLGPNNKRGNPAKSSTDSQTNSPCSTRPLKVILKNRSCVLDILKHKKSNKSSIKISADRTPKQREHLKSLLSQMKANEEKGITGSKLKYRNGVPYIIISKDSTITNSIDSSSINQENT</sequence>
<dbReference type="PROSITE" id="PS01359">
    <property type="entry name" value="ZF_PHD_1"/>
    <property type="match status" value="1"/>
</dbReference>
<feature type="compositionally biased region" description="Polar residues" evidence="5">
    <location>
        <begin position="189"/>
        <end position="202"/>
    </location>
</feature>
<dbReference type="InterPro" id="IPR019786">
    <property type="entry name" value="Zinc_finger_PHD-type_CS"/>
</dbReference>
<reference evidence="6 7" key="1">
    <citation type="submission" date="2024-03" db="EMBL/GenBank/DDBJ databases">
        <title>The genome assembly and annotation of the cricket Gryllus longicercus Weissman &amp; Gray.</title>
        <authorList>
            <person name="Szrajer S."/>
            <person name="Gray D."/>
            <person name="Ylla G."/>
        </authorList>
    </citation>
    <scope>NUCLEOTIDE SEQUENCE [LARGE SCALE GENOMIC DNA]</scope>
    <source>
        <strain evidence="6">DAG 2021-001</strain>
        <tissue evidence="6">Whole body minus gut</tissue>
    </source>
</reference>
<protein>
    <recommendedName>
        <fullName evidence="8">Zinc finger PHD-type domain-containing protein</fullName>
    </recommendedName>
</protein>
<keyword evidence="3" id="KW-0862">Zinc</keyword>
<feature type="coiled-coil region" evidence="4">
    <location>
        <begin position="76"/>
        <end position="103"/>
    </location>
</feature>
<evidence type="ECO:0008006" key="8">
    <source>
        <dbReference type="Google" id="ProtNLM"/>
    </source>
</evidence>
<keyword evidence="1" id="KW-0479">Metal-binding</keyword>
<keyword evidence="2" id="KW-0863">Zinc-finger</keyword>
<dbReference type="AlphaFoldDB" id="A0AAN9VUF2"/>
<evidence type="ECO:0000313" key="7">
    <source>
        <dbReference type="Proteomes" id="UP001378592"/>
    </source>
</evidence>
<evidence type="ECO:0000256" key="1">
    <source>
        <dbReference type="ARBA" id="ARBA00022723"/>
    </source>
</evidence>
<organism evidence="6 7">
    <name type="scientific">Gryllus longicercus</name>
    <dbReference type="NCBI Taxonomy" id="2509291"/>
    <lineage>
        <taxon>Eukaryota</taxon>
        <taxon>Metazoa</taxon>
        <taxon>Ecdysozoa</taxon>
        <taxon>Arthropoda</taxon>
        <taxon>Hexapoda</taxon>
        <taxon>Insecta</taxon>
        <taxon>Pterygota</taxon>
        <taxon>Neoptera</taxon>
        <taxon>Polyneoptera</taxon>
        <taxon>Orthoptera</taxon>
        <taxon>Ensifera</taxon>
        <taxon>Gryllidea</taxon>
        <taxon>Grylloidea</taxon>
        <taxon>Gryllidae</taxon>
        <taxon>Gryllinae</taxon>
        <taxon>Gryllus</taxon>
    </lineage>
</organism>
<comment type="caution">
    <text evidence="6">The sequence shown here is derived from an EMBL/GenBank/DDBJ whole genome shotgun (WGS) entry which is preliminary data.</text>
</comment>
<name>A0AAN9VUF2_9ORTH</name>
<gene>
    <name evidence="6" type="ORF">R5R35_001817</name>
</gene>
<dbReference type="EMBL" id="JAZDUA010000036">
    <property type="protein sequence ID" value="KAK7871630.1"/>
    <property type="molecule type" value="Genomic_DNA"/>
</dbReference>
<proteinExistence type="predicted"/>
<evidence type="ECO:0000256" key="5">
    <source>
        <dbReference type="SAM" id="MobiDB-lite"/>
    </source>
</evidence>
<feature type="region of interest" description="Disordered" evidence="5">
    <location>
        <begin position="179"/>
        <end position="203"/>
    </location>
</feature>
<keyword evidence="4" id="KW-0175">Coiled coil</keyword>
<evidence type="ECO:0000256" key="3">
    <source>
        <dbReference type="ARBA" id="ARBA00022833"/>
    </source>
</evidence>
<evidence type="ECO:0000256" key="4">
    <source>
        <dbReference type="SAM" id="Coils"/>
    </source>
</evidence>
<evidence type="ECO:0000256" key="2">
    <source>
        <dbReference type="ARBA" id="ARBA00022771"/>
    </source>
</evidence>
<accession>A0AAN9VUF2</accession>
<keyword evidence="7" id="KW-1185">Reference proteome</keyword>
<dbReference type="Proteomes" id="UP001378592">
    <property type="component" value="Unassembled WGS sequence"/>
</dbReference>
<evidence type="ECO:0000313" key="6">
    <source>
        <dbReference type="EMBL" id="KAK7871630.1"/>
    </source>
</evidence>
<dbReference type="GO" id="GO:0008270">
    <property type="term" value="F:zinc ion binding"/>
    <property type="evidence" value="ECO:0007669"/>
    <property type="project" value="UniProtKB-KW"/>
</dbReference>